<accession>A0ABW1ZNM5</accession>
<keyword evidence="3" id="KW-1185">Reference proteome</keyword>
<gene>
    <name evidence="2" type="ORF">ACFP90_13945</name>
</gene>
<reference evidence="3" key="1">
    <citation type="journal article" date="2019" name="Int. J. Syst. Evol. Microbiol.">
        <title>The Global Catalogue of Microorganisms (GCM) 10K type strain sequencing project: providing services to taxonomists for standard genome sequencing and annotation.</title>
        <authorList>
            <consortium name="The Broad Institute Genomics Platform"/>
            <consortium name="The Broad Institute Genome Sequencing Center for Infectious Disease"/>
            <person name="Wu L."/>
            <person name="Ma J."/>
        </authorList>
    </citation>
    <scope>NUCLEOTIDE SEQUENCE [LARGE SCALE GENOMIC DNA]</scope>
    <source>
        <strain evidence="3">CCUG 63830</strain>
    </source>
</reference>
<organism evidence="2 3">
    <name type="scientific">Deinococcus multiflagellatus</name>
    <dbReference type="NCBI Taxonomy" id="1656887"/>
    <lineage>
        <taxon>Bacteria</taxon>
        <taxon>Thermotogati</taxon>
        <taxon>Deinococcota</taxon>
        <taxon>Deinococci</taxon>
        <taxon>Deinococcales</taxon>
        <taxon>Deinococcaceae</taxon>
        <taxon>Deinococcus</taxon>
    </lineage>
</organism>
<dbReference type="Proteomes" id="UP001596317">
    <property type="component" value="Unassembled WGS sequence"/>
</dbReference>
<comment type="caution">
    <text evidence="2">The sequence shown here is derived from an EMBL/GenBank/DDBJ whole genome shotgun (WGS) entry which is preliminary data.</text>
</comment>
<evidence type="ECO:0000256" key="1">
    <source>
        <dbReference type="SAM" id="SignalP"/>
    </source>
</evidence>
<dbReference type="RefSeq" id="WP_380056765.1">
    <property type="nucleotide sequence ID" value="NZ_JBHSWB010000001.1"/>
</dbReference>
<feature type="signal peptide" evidence="1">
    <location>
        <begin position="1"/>
        <end position="16"/>
    </location>
</feature>
<evidence type="ECO:0000313" key="2">
    <source>
        <dbReference type="EMBL" id="MFC6661324.1"/>
    </source>
</evidence>
<proteinExistence type="predicted"/>
<protein>
    <submittedName>
        <fullName evidence="2">Transcriptional regulator</fullName>
    </submittedName>
</protein>
<dbReference type="EMBL" id="JBHSWB010000001">
    <property type="protein sequence ID" value="MFC6661324.1"/>
    <property type="molecule type" value="Genomic_DNA"/>
</dbReference>
<dbReference type="Gene3D" id="2.50.20.10">
    <property type="entry name" value="Lipoprotein localisation LolA/LolB/LppX"/>
    <property type="match status" value="1"/>
</dbReference>
<keyword evidence="1" id="KW-0732">Signal</keyword>
<sequence>MRLLALGLALLGAAQAAGPEAEMAEVLGALKQARTLAARGQAEVTVLFPPRPEPTRRAATLPTVPARPNLIAQNFTATRVGPDTVAGRAVIRYDLTPKVGQAARWSLWVDTAWNVPLAYEERSAGGALARRAAFVKVGAAPVRQNVAPPAVPAGLRAALAQALPGLRLPPGFVPSGVGRRAAGMDIVLTDGLNTLTLVLARRDVAAAPGVASRRVAGALCGWWATCRLGPWARRCRASPAPTRRR</sequence>
<feature type="chain" id="PRO_5045338955" evidence="1">
    <location>
        <begin position="17"/>
        <end position="245"/>
    </location>
</feature>
<name>A0ABW1ZNM5_9DEIO</name>
<evidence type="ECO:0000313" key="3">
    <source>
        <dbReference type="Proteomes" id="UP001596317"/>
    </source>
</evidence>